<organism evidence="3 4">
    <name type="scientific">Streptomyces griseus</name>
    <dbReference type="NCBI Taxonomy" id="1911"/>
    <lineage>
        <taxon>Bacteria</taxon>
        <taxon>Bacillati</taxon>
        <taxon>Actinomycetota</taxon>
        <taxon>Actinomycetes</taxon>
        <taxon>Kitasatosporales</taxon>
        <taxon>Streptomycetaceae</taxon>
        <taxon>Streptomyces</taxon>
    </lineage>
</organism>
<dbReference type="PANTHER" id="PTHR35176:SF2">
    <property type="entry name" value="F420H(2)-DEPENDENT REDUCTASE RV1155"/>
    <property type="match status" value="1"/>
</dbReference>
<dbReference type="GO" id="GO:0016627">
    <property type="term" value="F:oxidoreductase activity, acting on the CH-CH group of donors"/>
    <property type="evidence" value="ECO:0007669"/>
    <property type="project" value="TreeGrafter"/>
</dbReference>
<evidence type="ECO:0000256" key="1">
    <source>
        <dbReference type="ARBA" id="ARBA00023002"/>
    </source>
</evidence>
<dbReference type="AlphaFoldDB" id="A0A380PBW8"/>
<name>A0A380PBW8_STRGR</name>
<dbReference type="InterPro" id="IPR012349">
    <property type="entry name" value="Split_barrel_FMN-bd"/>
</dbReference>
<feature type="domain" description="Pyridoxamine 5'-phosphate oxidase N-terminal" evidence="2">
    <location>
        <begin position="9"/>
        <end position="126"/>
    </location>
</feature>
<dbReference type="InterPro" id="IPR052019">
    <property type="entry name" value="F420H2_bilvrd_red/Heme_oxyg"/>
</dbReference>
<dbReference type="EC" id="1.4.3.5" evidence="3"/>
<dbReference type="GO" id="GO:0004733">
    <property type="term" value="F:pyridoxamine phosphate oxidase activity"/>
    <property type="evidence" value="ECO:0007669"/>
    <property type="project" value="UniProtKB-EC"/>
</dbReference>
<dbReference type="PANTHER" id="PTHR35176">
    <property type="entry name" value="HEME OXYGENASE HI_0854-RELATED"/>
    <property type="match status" value="1"/>
</dbReference>
<evidence type="ECO:0000313" key="4">
    <source>
        <dbReference type="Proteomes" id="UP000254150"/>
    </source>
</evidence>
<dbReference type="InterPro" id="IPR011576">
    <property type="entry name" value="Pyridox_Oxase_N"/>
</dbReference>
<evidence type="ECO:0000313" key="3">
    <source>
        <dbReference type="EMBL" id="SUP62719.1"/>
    </source>
</evidence>
<dbReference type="Proteomes" id="UP000254150">
    <property type="component" value="Unassembled WGS sequence"/>
</dbReference>
<dbReference type="GeneID" id="95071948"/>
<protein>
    <submittedName>
        <fullName evidence="3">Pyridoxamine 5'-phosphate oxidase-related protein</fullName>
        <ecNumber evidence="3">1.4.3.5</ecNumber>
    </submittedName>
</protein>
<dbReference type="InterPro" id="IPR019920">
    <property type="entry name" value="F420-binding_dom_put"/>
</dbReference>
<reference evidence="3 4" key="1">
    <citation type="submission" date="2018-06" db="EMBL/GenBank/DDBJ databases">
        <authorList>
            <consortium name="Pathogen Informatics"/>
            <person name="Doyle S."/>
        </authorList>
    </citation>
    <scope>NUCLEOTIDE SEQUENCE [LARGE SCALE GENOMIC DNA]</scope>
    <source>
        <strain evidence="3 4">NCTC7807</strain>
    </source>
</reference>
<dbReference type="Pfam" id="PF01243">
    <property type="entry name" value="PNPOx_N"/>
    <property type="match status" value="1"/>
</dbReference>
<dbReference type="RefSeq" id="WP_100452813.1">
    <property type="nucleotide sequence ID" value="NZ_UHID01000009.1"/>
</dbReference>
<dbReference type="NCBIfam" id="TIGR03618">
    <property type="entry name" value="Rv1155_F420"/>
    <property type="match status" value="1"/>
</dbReference>
<gene>
    <name evidence="3" type="ORF">NCTC7807_05891</name>
</gene>
<sequence length="147" mass="16290">MAQNDDARKAHLSLLDDHSRGVLVTLKKDGRPQSSNVDFTYDPATGVIRFSTTDGRAKVRNLRRDPRVSLHVTTRDGGAYAVYEGTATLSATAAAKDDEAVEELVDVYRAVQGEHPDWDEYREVMVEDGRLVVRFAVDHSYGWVPGA</sequence>
<dbReference type="Gene3D" id="2.30.110.10">
    <property type="entry name" value="Electron Transport, Fmn-binding Protein, Chain A"/>
    <property type="match status" value="1"/>
</dbReference>
<evidence type="ECO:0000259" key="2">
    <source>
        <dbReference type="Pfam" id="PF01243"/>
    </source>
</evidence>
<dbReference type="GO" id="GO:0005829">
    <property type="term" value="C:cytosol"/>
    <property type="evidence" value="ECO:0007669"/>
    <property type="project" value="TreeGrafter"/>
</dbReference>
<proteinExistence type="predicted"/>
<dbReference type="EMBL" id="UHID01000009">
    <property type="protein sequence ID" value="SUP62719.1"/>
    <property type="molecule type" value="Genomic_DNA"/>
</dbReference>
<dbReference type="SUPFAM" id="SSF50475">
    <property type="entry name" value="FMN-binding split barrel"/>
    <property type="match status" value="1"/>
</dbReference>
<dbReference type="GO" id="GO:0070967">
    <property type="term" value="F:coenzyme F420 binding"/>
    <property type="evidence" value="ECO:0007669"/>
    <property type="project" value="TreeGrafter"/>
</dbReference>
<keyword evidence="1 3" id="KW-0560">Oxidoreductase</keyword>
<accession>A0A380PBW8</accession>